<accession>A0AAN9MFI6</accession>
<organism evidence="1 2">
    <name type="scientific">Phaseolus coccineus</name>
    <name type="common">Scarlet runner bean</name>
    <name type="synonym">Phaseolus multiflorus</name>
    <dbReference type="NCBI Taxonomy" id="3886"/>
    <lineage>
        <taxon>Eukaryota</taxon>
        <taxon>Viridiplantae</taxon>
        <taxon>Streptophyta</taxon>
        <taxon>Embryophyta</taxon>
        <taxon>Tracheophyta</taxon>
        <taxon>Spermatophyta</taxon>
        <taxon>Magnoliopsida</taxon>
        <taxon>eudicotyledons</taxon>
        <taxon>Gunneridae</taxon>
        <taxon>Pentapetalae</taxon>
        <taxon>rosids</taxon>
        <taxon>fabids</taxon>
        <taxon>Fabales</taxon>
        <taxon>Fabaceae</taxon>
        <taxon>Papilionoideae</taxon>
        <taxon>50 kb inversion clade</taxon>
        <taxon>NPAAA clade</taxon>
        <taxon>indigoferoid/millettioid clade</taxon>
        <taxon>Phaseoleae</taxon>
        <taxon>Phaseolus</taxon>
    </lineage>
</organism>
<sequence>MRHSLATNSHVLVRESLSSFAESLDLPEASQLHPKCRGHTLKPATTLHRFHLKQSTGNNDLLLQAKLRGHKTVHAPLDADAVVAAVKQPSLQSPTTIRALTKLLLPLASLLSTSQHSHKSSLVLSSHLLMLALCSNHFTVVLSLWFCNYAHSVFPSNSIEKRGPIFSCE</sequence>
<evidence type="ECO:0000313" key="2">
    <source>
        <dbReference type="Proteomes" id="UP001374584"/>
    </source>
</evidence>
<evidence type="ECO:0000313" key="1">
    <source>
        <dbReference type="EMBL" id="KAK7353487.1"/>
    </source>
</evidence>
<gene>
    <name evidence="1" type="ORF">VNO80_18935</name>
</gene>
<name>A0AAN9MFI6_PHACN</name>
<comment type="caution">
    <text evidence="1">The sequence shown here is derived from an EMBL/GenBank/DDBJ whole genome shotgun (WGS) entry which is preliminary data.</text>
</comment>
<reference evidence="1 2" key="1">
    <citation type="submission" date="2024-01" db="EMBL/GenBank/DDBJ databases">
        <title>The genomes of 5 underutilized Papilionoideae crops provide insights into root nodulation and disease resistanc.</title>
        <authorList>
            <person name="Jiang F."/>
        </authorList>
    </citation>
    <scope>NUCLEOTIDE SEQUENCE [LARGE SCALE GENOMIC DNA]</scope>
    <source>
        <strain evidence="1">JINMINGXINNONG_FW02</strain>
        <tissue evidence="1">Leaves</tissue>
    </source>
</reference>
<protein>
    <submittedName>
        <fullName evidence="1">Uncharacterized protein</fullName>
    </submittedName>
</protein>
<dbReference type="EMBL" id="JAYMYR010000007">
    <property type="protein sequence ID" value="KAK7353487.1"/>
    <property type="molecule type" value="Genomic_DNA"/>
</dbReference>
<dbReference type="AlphaFoldDB" id="A0AAN9MFI6"/>
<proteinExistence type="predicted"/>
<keyword evidence="2" id="KW-1185">Reference proteome</keyword>
<dbReference type="Proteomes" id="UP001374584">
    <property type="component" value="Unassembled WGS sequence"/>
</dbReference>